<sequence length="245" mass="26511">MLQFYSYYKQATVGSCEIPRPGFWDPIGRYKWDAWNRLGKMPKEEAMAAYVSEMKKIAQKVIDTIPAGEMSEDVFGFFEPLYEVIHDMPRPPDSFFKKKAGSGLGRADEALESSQVTRESESDGYTDTLEQTAPAQAGQRVPGQSLSLRSPHTASLPVAVGSESPAGEGELGEGGGPDGWNSVVAPGPSAPRESCRLPRERGEPGAVLMLTRGKRRAQDSGRSWTCSCSAPSAPCRTTCGASWRG</sequence>
<dbReference type="Pfam" id="PF00887">
    <property type="entry name" value="ACBP"/>
    <property type="match status" value="1"/>
</dbReference>
<evidence type="ECO:0000313" key="5">
    <source>
        <dbReference type="Proteomes" id="UP000765507"/>
    </source>
</evidence>
<evidence type="ECO:0000256" key="1">
    <source>
        <dbReference type="ARBA" id="ARBA00023121"/>
    </source>
</evidence>
<dbReference type="OrthoDB" id="71307at2759"/>
<gene>
    <name evidence="4" type="ORF">G0U57_012436</name>
</gene>
<comment type="caution">
    <text evidence="4">The sequence shown here is derived from an EMBL/GenBank/DDBJ whole genome shotgun (WGS) entry which is preliminary data.</text>
</comment>
<dbReference type="InterPro" id="IPR000582">
    <property type="entry name" value="Acyl-CoA-binding_protein"/>
</dbReference>
<dbReference type="GO" id="GO:0000062">
    <property type="term" value="F:fatty-acyl-CoA binding"/>
    <property type="evidence" value="ECO:0007669"/>
    <property type="project" value="InterPro"/>
</dbReference>
<feature type="domain" description="ACB" evidence="3">
    <location>
        <begin position="1"/>
        <end position="63"/>
    </location>
</feature>
<dbReference type="GO" id="GO:0005737">
    <property type="term" value="C:cytoplasm"/>
    <property type="evidence" value="ECO:0007669"/>
    <property type="project" value="TreeGrafter"/>
</dbReference>
<dbReference type="EMBL" id="JAHGAV010003353">
    <property type="protein sequence ID" value="KAG6920915.1"/>
    <property type="molecule type" value="Genomic_DNA"/>
</dbReference>
<dbReference type="PANTHER" id="PTHR23310">
    <property type="entry name" value="ACYL-COA-BINDING PROTEIN, ACBP"/>
    <property type="match status" value="1"/>
</dbReference>
<dbReference type="InterPro" id="IPR035984">
    <property type="entry name" value="Acyl-CoA-binding_sf"/>
</dbReference>
<dbReference type="PRINTS" id="PR00689">
    <property type="entry name" value="ACOABINDINGP"/>
</dbReference>
<dbReference type="PANTHER" id="PTHR23310:SF53">
    <property type="entry name" value="ACYL-COA-BINDING DOMAIN-CONTAINING PROTEIN 4"/>
    <property type="match status" value="1"/>
</dbReference>
<accession>A0A8T1RX34</accession>
<protein>
    <submittedName>
        <fullName evidence="4">Acyl-CoA binding domain containing 4</fullName>
    </submittedName>
</protein>
<name>A0A8T1RX34_CHESE</name>
<proteinExistence type="predicted"/>
<dbReference type="InterPro" id="IPR014352">
    <property type="entry name" value="FERM/acyl-CoA-bd_prot_sf"/>
</dbReference>
<keyword evidence="1" id="KW-0446">Lipid-binding</keyword>
<evidence type="ECO:0000259" key="3">
    <source>
        <dbReference type="PROSITE" id="PS51228"/>
    </source>
</evidence>
<keyword evidence="5" id="KW-1185">Reference proteome</keyword>
<feature type="region of interest" description="Disordered" evidence="2">
    <location>
        <begin position="96"/>
        <end position="199"/>
    </location>
</feature>
<dbReference type="SUPFAM" id="SSF47027">
    <property type="entry name" value="Acyl-CoA binding protein"/>
    <property type="match status" value="1"/>
</dbReference>
<feature type="compositionally biased region" description="Polar residues" evidence="2">
    <location>
        <begin position="112"/>
        <end position="134"/>
    </location>
</feature>
<reference evidence="4 5" key="1">
    <citation type="journal article" date="2020" name="G3 (Bethesda)">
        <title>Draft Genome of the Common Snapping Turtle, Chelydra serpentina, a Model for Phenotypic Plasticity in Reptiles.</title>
        <authorList>
            <person name="Das D."/>
            <person name="Singh S.K."/>
            <person name="Bierstedt J."/>
            <person name="Erickson A."/>
            <person name="Galli G.L.J."/>
            <person name="Crossley D.A. 2nd"/>
            <person name="Rhen T."/>
        </authorList>
    </citation>
    <scope>NUCLEOTIDE SEQUENCE [LARGE SCALE GENOMIC DNA]</scope>
    <source>
        <strain evidence="4">KW</strain>
    </source>
</reference>
<organism evidence="4 5">
    <name type="scientific">Chelydra serpentina</name>
    <name type="common">Snapping turtle</name>
    <name type="synonym">Testudo serpentina</name>
    <dbReference type="NCBI Taxonomy" id="8475"/>
    <lineage>
        <taxon>Eukaryota</taxon>
        <taxon>Metazoa</taxon>
        <taxon>Chordata</taxon>
        <taxon>Craniata</taxon>
        <taxon>Vertebrata</taxon>
        <taxon>Euteleostomi</taxon>
        <taxon>Archelosauria</taxon>
        <taxon>Testudinata</taxon>
        <taxon>Testudines</taxon>
        <taxon>Cryptodira</taxon>
        <taxon>Durocryptodira</taxon>
        <taxon>Americhelydia</taxon>
        <taxon>Chelydroidea</taxon>
        <taxon>Chelydridae</taxon>
        <taxon>Chelydra</taxon>
    </lineage>
</organism>
<dbReference type="Proteomes" id="UP000765507">
    <property type="component" value="Unassembled WGS sequence"/>
</dbReference>
<feature type="compositionally biased region" description="Polar residues" evidence="2">
    <location>
        <begin position="142"/>
        <end position="153"/>
    </location>
</feature>
<dbReference type="GO" id="GO:0006631">
    <property type="term" value="P:fatty acid metabolic process"/>
    <property type="evidence" value="ECO:0007669"/>
    <property type="project" value="TreeGrafter"/>
</dbReference>
<dbReference type="AlphaFoldDB" id="A0A8T1RX34"/>
<dbReference type="PROSITE" id="PS51228">
    <property type="entry name" value="ACB_2"/>
    <property type="match status" value="1"/>
</dbReference>
<evidence type="ECO:0000313" key="4">
    <source>
        <dbReference type="EMBL" id="KAG6920915.1"/>
    </source>
</evidence>
<evidence type="ECO:0000256" key="2">
    <source>
        <dbReference type="SAM" id="MobiDB-lite"/>
    </source>
</evidence>
<dbReference type="Gene3D" id="1.20.80.10">
    <property type="match status" value="1"/>
</dbReference>